<dbReference type="GO" id="GO:0016020">
    <property type="term" value="C:membrane"/>
    <property type="evidence" value="ECO:0007669"/>
    <property type="project" value="InterPro"/>
</dbReference>
<dbReference type="AlphaFoldDB" id="A0AAD3SE22"/>
<evidence type="ECO:0000313" key="6">
    <source>
        <dbReference type="EMBL" id="GMH08927.1"/>
    </source>
</evidence>
<protein>
    <submittedName>
        <fullName evidence="6">Uncharacterized protein</fullName>
    </submittedName>
</protein>
<keyword evidence="4" id="KW-1133">Transmembrane helix</keyword>
<evidence type="ECO:0000256" key="4">
    <source>
        <dbReference type="ARBA" id="ARBA00022989"/>
    </source>
</evidence>
<name>A0AAD3SE22_NEPGR</name>
<dbReference type="GO" id="GO:0005524">
    <property type="term" value="F:ATP binding"/>
    <property type="evidence" value="ECO:0007669"/>
    <property type="project" value="UniProtKB-KW"/>
</dbReference>
<dbReference type="InterPro" id="IPR050173">
    <property type="entry name" value="ABC_transporter_C-like"/>
</dbReference>
<dbReference type="PANTHER" id="PTHR24223:SF369">
    <property type="entry name" value="ABC TRANSPORTER C FAMILY MEMBER 10"/>
    <property type="match status" value="1"/>
</dbReference>
<dbReference type="GO" id="GO:0042626">
    <property type="term" value="F:ATPase-coupled transmembrane transporter activity"/>
    <property type="evidence" value="ECO:0007669"/>
    <property type="project" value="TreeGrafter"/>
</dbReference>
<keyword evidence="3" id="KW-0067">ATP-binding</keyword>
<evidence type="ECO:0000313" key="7">
    <source>
        <dbReference type="Proteomes" id="UP001279734"/>
    </source>
</evidence>
<dbReference type="PANTHER" id="PTHR24223">
    <property type="entry name" value="ATP-BINDING CASSETTE SUB-FAMILY C"/>
    <property type="match status" value="1"/>
</dbReference>
<evidence type="ECO:0000256" key="5">
    <source>
        <dbReference type="ARBA" id="ARBA00023136"/>
    </source>
</evidence>
<keyword evidence="5" id="KW-0472">Membrane</keyword>
<reference evidence="6" key="1">
    <citation type="submission" date="2023-05" db="EMBL/GenBank/DDBJ databases">
        <title>Nepenthes gracilis genome sequencing.</title>
        <authorList>
            <person name="Fukushima K."/>
        </authorList>
    </citation>
    <scope>NUCLEOTIDE SEQUENCE</scope>
    <source>
        <strain evidence="6">SING2019-196</strain>
    </source>
</reference>
<keyword evidence="7" id="KW-1185">Reference proteome</keyword>
<evidence type="ECO:0000256" key="1">
    <source>
        <dbReference type="ARBA" id="ARBA00022692"/>
    </source>
</evidence>
<dbReference type="InterPro" id="IPR036640">
    <property type="entry name" value="ABC1_TM_sf"/>
</dbReference>
<gene>
    <name evidence="6" type="ORF">Nepgr_010767</name>
</gene>
<dbReference type="EMBL" id="BSYO01000008">
    <property type="protein sequence ID" value="GMH08927.1"/>
    <property type="molecule type" value="Genomic_DNA"/>
</dbReference>
<evidence type="ECO:0000256" key="3">
    <source>
        <dbReference type="ARBA" id="ARBA00022840"/>
    </source>
</evidence>
<dbReference type="Proteomes" id="UP001279734">
    <property type="component" value="Unassembled WGS sequence"/>
</dbReference>
<keyword evidence="1" id="KW-0812">Transmembrane</keyword>
<comment type="caution">
    <text evidence="6">The sequence shown here is derived from an EMBL/GenBank/DDBJ whole genome shotgun (WGS) entry which is preliminary data.</text>
</comment>
<organism evidence="6 7">
    <name type="scientific">Nepenthes gracilis</name>
    <name type="common">Slender pitcher plant</name>
    <dbReference type="NCBI Taxonomy" id="150966"/>
    <lineage>
        <taxon>Eukaryota</taxon>
        <taxon>Viridiplantae</taxon>
        <taxon>Streptophyta</taxon>
        <taxon>Embryophyta</taxon>
        <taxon>Tracheophyta</taxon>
        <taxon>Spermatophyta</taxon>
        <taxon>Magnoliopsida</taxon>
        <taxon>eudicotyledons</taxon>
        <taxon>Gunneridae</taxon>
        <taxon>Pentapetalae</taxon>
        <taxon>Caryophyllales</taxon>
        <taxon>Nepenthaceae</taxon>
        <taxon>Nepenthes</taxon>
    </lineage>
</organism>
<sequence length="131" mass="14963">MAAIYLKQLWLFDAAGTMLPDGETMNYVIVDSCRISEFPFGVNQTWTTSLQLCITLSYRFPSSGTHNNCILCSDSSDCSLQHSLAKLQYMFQSKLMSAQDERLKVISEALRNMKVLKLHAWETHFMNVIEN</sequence>
<proteinExistence type="predicted"/>
<dbReference type="Gene3D" id="1.20.1560.10">
    <property type="entry name" value="ABC transporter type 1, transmembrane domain"/>
    <property type="match status" value="1"/>
</dbReference>
<accession>A0AAD3SE22</accession>
<keyword evidence="2" id="KW-0547">Nucleotide-binding</keyword>
<evidence type="ECO:0000256" key="2">
    <source>
        <dbReference type="ARBA" id="ARBA00022741"/>
    </source>
</evidence>